<keyword evidence="2 4" id="KW-0472">Membrane</keyword>
<evidence type="ECO:0000256" key="4">
    <source>
        <dbReference type="PROSITE-ProRule" id="PRU00473"/>
    </source>
</evidence>
<dbReference type="PRINTS" id="PR01021">
    <property type="entry name" value="OMPADOMAIN"/>
</dbReference>
<accession>A0A6N7PP59</accession>
<keyword evidence="8" id="KW-1185">Reference proteome</keyword>
<comment type="subcellular location">
    <subcellularLocation>
        <location evidence="1">Cell outer membrane</location>
    </subcellularLocation>
</comment>
<dbReference type="Proteomes" id="UP000440224">
    <property type="component" value="Unassembled WGS sequence"/>
</dbReference>
<comment type="caution">
    <text evidence="7">The sequence shown here is derived from an EMBL/GenBank/DDBJ whole genome shotgun (WGS) entry which is preliminary data.</text>
</comment>
<dbReference type="CDD" id="cd07185">
    <property type="entry name" value="OmpA_C-like"/>
    <property type="match status" value="1"/>
</dbReference>
<evidence type="ECO:0000256" key="2">
    <source>
        <dbReference type="ARBA" id="ARBA00023136"/>
    </source>
</evidence>
<dbReference type="PROSITE" id="PS51123">
    <property type="entry name" value="OMPA_2"/>
    <property type="match status" value="1"/>
</dbReference>
<proteinExistence type="predicted"/>
<feature type="region of interest" description="Disordered" evidence="5">
    <location>
        <begin position="35"/>
        <end position="93"/>
    </location>
</feature>
<dbReference type="SUPFAM" id="SSF103088">
    <property type="entry name" value="OmpA-like"/>
    <property type="match status" value="1"/>
</dbReference>
<feature type="domain" description="OmpA-like" evidence="6">
    <location>
        <begin position="121"/>
        <end position="235"/>
    </location>
</feature>
<dbReference type="EMBL" id="WJIE01000002">
    <property type="protein sequence ID" value="MRG91914.1"/>
    <property type="molecule type" value="Genomic_DNA"/>
</dbReference>
<reference evidence="7 8" key="1">
    <citation type="submission" date="2019-10" db="EMBL/GenBank/DDBJ databases">
        <title>A soil myxobacterium in the family Polyangiaceae.</title>
        <authorList>
            <person name="Li Y."/>
            <person name="Wang J."/>
        </authorList>
    </citation>
    <scope>NUCLEOTIDE SEQUENCE [LARGE SCALE GENOMIC DNA]</scope>
    <source>
        <strain evidence="7 8">DSM 14734</strain>
    </source>
</reference>
<dbReference type="PANTHER" id="PTHR30329">
    <property type="entry name" value="STATOR ELEMENT OF FLAGELLAR MOTOR COMPLEX"/>
    <property type="match status" value="1"/>
</dbReference>
<evidence type="ECO:0000256" key="3">
    <source>
        <dbReference type="ARBA" id="ARBA00023237"/>
    </source>
</evidence>
<dbReference type="InterPro" id="IPR006664">
    <property type="entry name" value="OMP_bac"/>
</dbReference>
<evidence type="ECO:0000256" key="1">
    <source>
        <dbReference type="ARBA" id="ARBA00004442"/>
    </source>
</evidence>
<dbReference type="Pfam" id="PF00691">
    <property type="entry name" value="OmpA"/>
    <property type="match status" value="1"/>
</dbReference>
<dbReference type="GO" id="GO:0009279">
    <property type="term" value="C:cell outer membrane"/>
    <property type="evidence" value="ECO:0007669"/>
    <property type="project" value="UniProtKB-SubCell"/>
</dbReference>
<keyword evidence="3" id="KW-0998">Cell outer membrane</keyword>
<evidence type="ECO:0000313" key="7">
    <source>
        <dbReference type="EMBL" id="MRG91914.1"/>
    </source>
</evidence>
<evidence type="ECO:0000259" key="6">
    <source>
        <dbReference type="PROSITE" id="PS51123"/>
    </source>
</evidence>
<name>A0A6N7PP59_9BACT</name>
<protein>
    <submittedName>
        <fullName evidence="7">OmpA family protein</fullName>
    </submittedName>
</protein>
<dbReference type="InterPro" id="IPR006665">
    <property type="entry name" value="OmpA-like"/>
</dbReference>
<sequence length="235" mass="24528">MASTTGNARLALGGLLLLGIADLGLINLKLAPEYAEEQAKQSHVPGARPEGTTSAKASAPRPPATPTPSVAVAPPPQPTPTPEPPNAAPEPTATTSALPVVSAVATTPPAPTAEPPPAPVVSTGKPAAVSDILFEIDSNLLTLSSKSTLDEVLKQLKANPSLRIHLRGHSDQLGSREHNLELSRKRAAAVENFFHANGIPHSRITTEAVGGMKPADPTNTPTAWARNRRVEIEWR</sequence>
<dbReference type="InterPro" id="IPR050330">
    <property type="entry name" value="Bact_OuterMem_StrucFunc"/>
</dbReference>
<evidence type="ECO:0000313" key="8">
    <source>
        <dbReference type="Proteomes" id="UP000440224"/>
    </source>
</evidence>
<gene>
    <name evidence="7" type="ORF">GF068_08250</name>
</gene>
<dbReference type="OrthoDB" id="9809164at2"/>
<dbReference type="PANTHER" id="PTHR30329:SF21">
    <property type="entry name" value="LIPOPROTEIN YIAD-RELATED"/>
    <property type="match status" value="1"/>
</dbReference>
<dbReference type="AlphaFoldDB" id="A0A6N7PP59"/>
<dbReference type="Gene3D" id="3.30.1330.60">
    <property type="entry name" value="OmpA-like domain"/>
    <property type="match status" value="1"/>
</dbReference>
<evidence type="ECO:0000256" key="5">
    <source>
        <dbReference type="SAM" id="MobiDB-lite"/>
    </source>
</evidence>
<dbReference type="InterPro" id="IPR036737">
    <property type="entry name" value="OmpA-like_sf"/>
</dbReference>
<feature type="compositionally biased region" description="Pro residues" evidence="5">
    <location>
        <begin position="73"/>
        <end position="88"/>
    </location>
</feature>
<organism evidence="7 8">
    <name type="scientific">Polyangium spumosum</name>
    <dbReference type="NCBI Taxonomy" id="889282"/>
    <lineage>
        <taxon>Bacteria</taxon>
        <taxon>Pseudomonadati</taxon>
        <taxon>Myxococcota</taxon>
        <taxon>Polyangia</taxon>
        <taxon>Polyangiales</taxon>
        <taxon>Polyangiaceae</taxon>
        <taxon>Polyangium</taxon>
    </lineage>
</organism>